<name>A0ABT4AS44_9ACTN</name>
<accession>A0ABT4AS44</accession>
<dbReference type="CDD" id="cd06259">
    <property type="entry name" value="YdcF-like"/>
    <property type="match status" value="1"/>
</dbReference>
<dbReference type="InterPro" id="IPR051599">
    <property type="entry name" value="Cell_Envelope_Assoc"/>
</dbReference>
<protein>
    <submittedName>
        <fullName evidence="1">YdcF family protein</fullName>
    </submittedName>
</protein>
<dbReference type="InterPro" id="IPR014729">
    <property type="entry name" value="Rossmann-like_a/b/a_fold"/>
</dbReference>
<dbReference type="PANTHER" id="PTHR30336">
    <property type="entry name" value="INNER MEMBRANE PROTEIN, PROBABLE PERMEASE"/>
    <property type="match status" value="1"/>
</dbReference>
<dbReference type="EMBL" id="JAPNTZ010000001">
    <property type="protein sequence ID" value="MCY1137060.1"/>
    <property type="molecule type" value="Genomic_DNA"/>
</dbReference>
<organism evidence="1 2">
    <name type="scientific">Paractinoplanes pyxinae</name>
    <dbReference type="NCBI Taxonomy" id="2997416"/>
    <lineage>
        <taxon>Bacteria</taxon>
        <taxon>Bacillati</taxon>
        <taxon>Actinomycetota</taxon>
        <taxon>Actinomycetes</taxon>
        <taxon>Micromonosporales</taxon>
        <taxon>Micromonosporaceae</taxon>
        <taxon>Paractinoplanes</taxon>
    </lineage>
</organism>
<sequence length="239" mass="25826">MNLLVDFCAMRDETALNRGAADVAILFGGSILAGGDVFARALENGVAQRAMIVGGQGHSTDALRAAMRQSMGWGDVDVTEAALFQRYLRERHGLNVDLLGTESTNCGSNVREALDLLDARGVPHERILIVQDASMQRRMDAGFRLLAPLKTVVNYAAHRTYVDDALNYLDAPAGMWAPERYLSLLMGEIPRLADGPDGYGPSGRGFIAHVDIPDDVWRAYSALRTAGAGVARAADPRWA</sequence>
<dbReference type="RefSeq" id="WP_267560871.1">
    <property type="nucleotide sequence ID" value="NZ_JAPNTZ010000001.1"/>
</dbReference>
<dbReference type="PANTHER" id="PTHR30336:SF20">
    <property type="entry name" value="DUF218 DOMAIN-CONTAINING PROTEIN"/>
    <property type="match status" value="1"/>
</dbReference>
<proteinExistence type="predicted"/>
<dbReference type="InterPro" id="IPR003848">
    <property type="entry name" value="DUF218"/>
</dbReference>
<evidence type="ECO:0000313" key="2">
    <source>
        <dbReference type="Proteomes" id="UP001151002"/>
    </source>
</evidence>
<reference evidence="1" key="1">
    <citation type="submission" date="2022-11" db="EMBL/GenBank/DDBJ databases">
        <authorList>
            <person name="Somphong A."/>
            <person name="Phongsopitanun W."/>
        </authorList>
    </citation>
    <scope>NUCLEOTIDE SEQUENCE</scope>
    <source>
        <strain evidence="1">Pm04-4</strain>
    </source>
</reference>
<dbReference type="Gene3D" id="3.40.50.620">
    <property type="entry name" value="HUPs"/>
    <property type="match status" value="1"/>
</dbReference>
<gene>
    <name evidence="1" type="ORF">OWR29_03555</name>
</gene>
<evidence type="ECO:0000313" key="1">
    <source>
        <dbReference type="EMBL" id="MCY1137060.1"/>
    </source>
</evidence>
<dbReference type="Proteomes" id="UP001151002">
    <property type="component" value="Unassembled WGS sequence"/>
</dbReference>
<keyword evidence="2" id="KW-1185">Reference proteome</keyword>
<dbReference type="Gene3D" id="1.10.3620.10">
    <property type="entry name" value="YdcF like domain"/>
    <property type="match status" value="1"/>
</dbReference>
<comment type="caution">
    <text evidence="1">The sequence shown here is derived from an EMBL/GenBank/DDBJ whole genome shotgun (WGS) entry which is preliminary data.</text>
</comment>